<evidence type="ECO:0000256" key="6">
    <source>
        <dbReference type="SAM" id="Coils"/>
    </source>
</evidence>
<feature type="region of interest" description="Disordered" evidence="7">
    <location>
        <begin position="347"/>
        <end position="378"/>
    </location>
</feature>
<reference evidence="8" key="1">
    <citation type="journal article" date="2020" name="New Phytol.">
        <title>Comparative genomics reveals dynamic genome evolution in host specialist ectomycorrhizal fungi.</title>
        <authorList>
            <person name="Lofgren L.A."/>
            <person name="Nguyen N.H."/>
            <person name="Vilgalys R."/>
            <person name="Ruytinx J."/>
            <person name="Liao H.L."/>
            <person name="Branco S."/>
            <person name="Kuo A."/>
            <person name="LaButti K."/>
            <person name="Lipzen A."/>
            <person name="Andreopoulos W."/>
            <person name="Pangilinan J."/>
            <person name="Riley R."/>
            <person name="Hundley H."/>
            <person name="Na H."/>
            <person name="Barry K."/>
            <person name="Grigoriev I.V."/>
            <person name="Stajich J.E."/>
            <person name="Kennedy P.G."/>
        </authorList>
    </citation>
    <scope>NUCLEOTIDE SEQUENCE</scope>
    <source>
        <strain evidence="8">FC423</strain>
    </source>
</reference>
<dbReference type="EMBL" id="JABBWM010000019">
    <property type="protein sequence ID" value="KAG2110834.1"/>
    <property type="molecule type" value="Genomic_DNA"/>
</dbReference>
<proteinExistence type="inferred from homology"/>
<feature type="compositionally biased region" description="Polar residues" evidence="7">
    <location>
        <begin position="677"/>
        <end position="690"/>
    </location>
</feature>
<protein>
    <submittedName>
        <fullName evidence="8">SART-1 family-domain-containing protein</fullName>
    </submittedName>
</protein>
<evidence type="ECO:0000256" key="1">
    <source>
        <dbReference type="ARBA" id="ARBA00004123"/>
    </source>
</evidence>
<dbReference type="Pfam" id="PF03343">
    <property type="entry name" value="SART-1"/>
    <property type="match status" value="1"/>
</dbReference>
<dbReference type="PANTHER" id="PTHR14152">
    <property type="entry name" value="SQUAMOUS CELL CARCINOMA ANTIGEN RECOGNISED BY CYTOTOXIC T LYMPHOCYTES"/>
    <property type="match status" value="1"/>
</dbReference>
<dbReference type="GeneID" id="64699101"/>
<feature type="region of interest" description="Disordered" evidence="7">
    <location>
        <begin position="629"/>
        <end position="732"/>
    </location>
</feature>
<dbReference type="GO" id="GO:0046540">
    <property type="term" value="C:U4/U6 x U5 tri-snRNP complex"/>
    <property type="evidence" value="ECO:0007669"/>
    <property type="project" value="InterPro"/>
</dbReference>
<dbReference type="InterPro" id="IPR045347">
    <property type="entry name" value="HIND"/>
</dbReference>
<feature type="compositionally biased region" description="Basic and acidic residues" evidence="7">
    <location>
        <begin position="29"/>
        <end position="53"/>
    </location>
</feature>
<dbReference type="GO" id="GO:0045292">
    <property type="term" value="P:mRNA cis splicing, via spliceosome"/>
    <property type="evidence" value="ECO:0007669"/>
    <property type="project" value="TreeGrafter"/>
</dbReference>
<feature type="compositionally biased region" description="Acidic residues" evidence="7">
    <location>
        <begin position="362"/>
        <end position="371"/>
    </location>
</feature>
<dbReference type="AlphaFoldDB" id="A0A9P7JV32"/>
<dbReference type="PANTHER" id="PTHR14152:SF5">
    <property type="entry name" value="U4_U6.U5 TRI-SNRNP-ASSOCIATED PROTEIN 1"/>
    <property type="match status" value="1"/>
</dbReference>
<feature type="region of interest" description="Disordered" evidence="7">
    <location>
        <begin position="266"/>
        <end position="292"/>
    </location>
</feature>
<dbReference type="InterPro" id="IPR005011">
    <property type="entry name" value="SNU66/SART1"/>
</dbReference>
<feature type="coiled-coil region" evidence="6">
    <location>
        <begin position="155"/>
        <end position="185"/>
    </location>
</feature>
<evidence type="ECO:0000256" key="5">
    <source>
        <dbReference type="ARBA" id="ARBA00023242"/>
    </source>
</evidence>
<evidence type="ECO:0000256" key="4">
    <source>
        <dbReference type="ARBA" id="ARBA00023187"/>
    </source>
</evidence>
<dbReference type="Proteomes" id="UP000823399">
    <property type="component" value="Unassembled WGS sequence"/>
</dbReference>
<feature type="compositionally biased region" description="Polar residues" evidence="7">
    <location>
        <begin position="710"/>
        <end position="724"/>
    </location>
</feature>
<comment type="similarity">
    <text evidence="2">Belongs to the SNU66/SART1 family.</text>
</comment>
<dbReference type="GO" id="GO:0000481">
    <property type="term" value="P:maturation of 5S rRNA"/>
    <property type="evidence" value="ECO:0007669"/>
    <property type="project" value="TreeGrafter"/>
</dbReference>
<keyword evidence="5" id="KW-0539">Nucleus</keyword>
<keyword evidence="6" id="KW-0175">Coiled coil</keyword>
<feature type="compositionally biased region" description="Basic residues" evidence="7">
    <location>
        <begin position="271"/>
        <end position="282"/>
    </location>
</feature>
<evidence type="ECO:0000313" key="8">
    <source>
        <dbReference type="EMBL" id="KAG2110834.1"/>
    </source>
</evidence>
<keyword evidence="9" id="KW-1185">Reference proteome</keyword>
<name>A0A9P7JV32_9AGAM</name>
<feature type="region of interest" description="Disordered" evidence="7">
    <location>
        <begin position="19"/>
        <end position="53"/>
    </location>
</feature>
<keyword evidence="3" id="KW-0507">mRNA processing</keyword>
<evidence type="ECO:0000313" key="9">
    <source>
        <dbReference type="Proteomes" id="UP000823399"/>
    </source>
</evidence>
<sequence length="754" mass="84397">MEESISLEETNKIRISLGLKPLTDDSAPVDDKEKQAEDNYAKQRERQAKEKETKQIFDRIAKVRNRRELHASLKGTTLGDPDGDTEDTLKWIKKAKKRDKELAQKRQQELENLDRAFQGDEYTEKDLVGLKVSHDFEDLGEGDARILTLKDSRILDNEEDELQNVEMAEEERTRKNNELKIKRRDYTGYDDDEFGDGKAGTKRSILAKYDEDIEGPRETDFRLGNSVTSTTLSGVQAKQELAGVNKSLLSIDYTKNLETRDYLQEGDIGFKKPKTKKKRSSRRAPIDGDENIMEIDVDEKTIVPRPRELDANFVDDDELQAALARSRRAKIHKPKKLSPEEIARKVAEERNREQSSQADDTLQMDDAEDGDANGLTFDDTSEFVRAISYNTTVVKSEPAEESVEPTPAKQISPSDLSVAAGDEALDEIEAGEVVKEEEYEDMMEVIAEAEAKTAAVNDDVEVGTSGEKMFGSGMGATLSLLRQQGVLAMPSVDQTARESVQLHRDRFLAEYRHRQTQRETDRLHKRLAHKLELFKDYKPDVEIVYYDEYGRVLTPKESWKALSHKFHGKGSGKMKTEKRLKKIAEEKKQAAMASGDTPLSMNRAFQIRQEKTGQAHFVLSVGNRGAVPQASEFLDPQPLSKGKTEKTKSKKKDSGKAGAPLLESTGFMTLPAPHLQSHLNSQSPAPSGFSSVMPPSGSNSPPVMKPGFSRISSAADTPTQTGTPVPSDRTKVAFGFGAKRKAEDFMDLPPSKRR</sequence>
<keyword evidence="4" id="KW-0508">mRNA splicing</keyword>
<gene>
    <name evidence="8" type="ORF">F5147DRAFT_687432</name>
</gene>
<feature type="compositionally biased region" description="Basic and acidic residues" evidence="7">
    <location>
        <begin position="642"/>
        <end position="655"/>
    </location>
</feature>
<dbReference type="RefSeq" id="XP_041294308.1">
    <property type="nucleotide sequence ID" value="XM_041436842.1"/>
</dbReference>
<evidence type="ECO:0000256" key="7">
    <source>
        <dbReference type="SAM" id="MobiDB-lite"/>
    </source>
</evidence>
<comment type="subcellular location">
    <subcellularLocation>
        <location evidence="1">Nucleus</location>
    </subcellularLocation>
</comment>
<accession>A0A9P7JV32</accession>
<organism evidence="8 9">
    <name type="scientific">Suillus discolor</name>
    <dbReference type="NCBI Taxonomy" id="1912936"/>
    <lineage>
        <taxon>Eukaryota</taxon>
        <taxon>Fungi</taxon>
        <taxon>Dikarya</taxon>
        <taxon>Basidiomycota</taxon>
        <taxon>Agaricomycotina</taxon>
        <taxon>Agaricomycetes</taxon>
        <taxon>Agaricomycetidae</taxon>
        <taxon>Boletales</taxon>
        <taxon>Suillineae</taxon>
        <taxon>Suillaceae</taxon>
        <taxon>Suillus</taxon>
    </lineage>
</organism>
<dbReference type="Pfam" id="PF19252">
    <property type="entry name" value="HIND"/>
    <property type="match status" value="1"/>
</dbReference>
<dbReference type="OrthoDB" id="5583at2759"/>
<evidence type="ECO:0000256" key="2">
    <source>
        <dbReference type="ARBA" id="ARBA00006076"/>
    </source>
</evidence>
<comment type="caution">
    <text evidence="8">The sequence shown here is derived from an EMBL/GenBank/DDBJ whole genome shotgun (WGS) entry which is preliminary data.</text>
</comment>
<evidence type="ECO:0000256" key="3">
    <source>
        <dbReference type="ARBA" id="ARBA00022664"/>
    </source>
</evidence>